<dbReference type="Pfam" id="PF09678">
    <property type="entry name" value="Caa3_CtaG"/>
    <property type="match status" value="1"/>
</dbReference>
<feature type="transmembrane region" description="Helical" evidence="6">
    <location>
        <begin position="17"/>
        <end position="36"/>
    </location>
</feature>
<keyword evidence="2" id="KW-1003">Cell membrane</keyword>
<evidence type="ECO:0000256" key="2">
    <source>
        <dbReference type="ARBA" id="ARBA00022475"/>
    </source>
</evidence>
<feature type="transmembrane region" description="Helical" evidence="6">
    <location>
        <begin position="133"/>
        <end position="154"/>
    </location>
</feature>
<evidence type="ECO:0000256" key="1">
    <source>
        <dbReference type="ARBA" id="ARBA00004651"/>
    </source>
</evidence>
<keyword evidence="4 6" id="KW-1133">Transmembrane helix</keyword>
<feature type="transmembrane region" description="Helical" evidence="6">
    <location>
        <begin position="75"/>
        <end position="93"/>
    </location>
</feature>
<dbReference type="GO" id="GO:0005886">
    <property type="term" value="C:plasma membrane"/>
    <property type="evidence" value="ECO:0007669"/>
    <property type="project" value="UniProtKB-SubCell"/>
</dbReference>
<dbReference type="RefSeq" id="WP_343059947.1">
    <property type="nucleotide sequence ID" value="NZ_JACIEN010000009.1"/>
</dbReference>
<accession>A0A840C2Q9</accession>
<protein>
    <submittedName>
        <fullName evidence="7">Putative membrane protein</fullName>
    </submittedName>
</protein>
<proteinExistence type="predicted"/>
<keyword evidence="3 6" id="KW-0812">Transmembrane</keyword>
<dbReference type="AlphaFoldDB" id="A0A840C2Q9"/>
<sequence>MDEIYCGPAPTPATLPASWNIDAPAAVLCLLLIALYAMRGERDRRAAFALAVLLVAALFMSPLCALTAALFSARAVHHVLLVAVAAPLLAASFPTRRSGGRPRGLALLVALHGLVFWAWHAPALYDAAIRSPVLYWLMQLSLLGTGVLLWRAVLCDTRTGAALLALLATVVQMGFLGALLTFAREPLYQAHFLTTAAYGLDPRQDQQLAGLVMWVPAALPYLAAALYLAFVRLGAGTAEPRAG</sequence>
<feature type="transmembrane region" description="Helical" evidence="6">
    <location>
        <begin position="211"/>
        <end position="231"/>
    </location>
</feature>
<dbReference type="EMBL" id="JACIEN010000009">
    <property type="protein sequence ID" value="MBB4019835.1"/>
    <property type="molecule type" value="Genomic_DNA"/>
</dbReference>
<evidence type="ECO:0000256" key="5">
    <source>
        <dbReference type="ARBA" id="ARBA00023136"/>
    </source>
</evidence>
<feature type="transmembrane region" description="Helical" evidence="6">
    <location>
        <begin position="105"/>
        <end position="121"/>
    </location>
</feature>
<comment type="caution">
    <text evidence="7">The sequence shown here is derived from an EMBL/GenBank/DDBJ whole genome shotgun (WGS) entry which is preliminary data.</text>
</comment>
<feature type="transmembrane region" description="Helical" evidence="6">
    <location>
        <begin position="161"/>
        <end position="183"/>
    </location>
</feature>
<keyword evidence="8" id="KW-1185">Reference proteome</keyword>
<name>A0A840C2Q9_9HYPH</name>
<reference evidence="7 8" key="1">
    <citation type="submission" date="2020-08" db="EMBL/GenBank/DDBJ databases">
        <title>Genomic Encyclopedia of Type Strains, Phase IV (KMG-IV): sequencing the most valuable type-strain genomes for metagenomic binning, comparative biology and taxonomic classification.</title>
        <authorList>
            <person name="Goeker M."/>
        </authorList>
    </citation>
    <scope>NUCLEOTIDE SEQUENCE [LARGE SCALE GENOMIC DNA]</scope>
    <source>
        <strain evidence="7 8">DSM 103737</strain>
    </source>
</reference>
<evidence type="ECO:0000313" key="8">
    <source>
        <dbReference type="Proteomes" id="UP000577362"/>
    </source>
</evidence>
<evidence type="ECO:0000313" key="7">
    <source>
        <dbReference type="EMBL" id="MBB4019835.1"/>
    </source>
</evidence>
<dbReference type="InterPro" id="IPR019108">
    <property type="entry name" value="Caa3_assmbl_CtaG-rel"/>
</dbReference>
<comment type="subcellular location">
    <subcellularLocation>
        <location evidence="1">Cell membrane</location>
        <topology evidence="1">Multi-pass membrane protein</topology>
    </subcellularLocation>
</comment>
<evidence type="ECO:0000256" key="3">
    <source>
        <dbReference type="ARBA" id="ARBA00022692"/>
    </source>
</evidence>
<gene>
    <name evidence="7" type="ORF">GGR16_004895</name>
</gene>
<evidence type="ECO:0000256" key="4">
    <source>
        <dbReference type="ARBA" id="ARBA00022989"/>
    </source>
</evidence>
<feature type="transmembrane region" description="Helical" evidence="6">
    <location>
        <begin position="48"/>
        <end position="69"/>
    </location>
</feature>
<dbReference type="Proteomes" id="UP000577362">
    <property type="component" value="Unassembled WGS sequence"/>
</dbReference>
<organism evidence="7 8">
    <name type="scientific">Chelatococcus caeni</name>
    <dbReference type="NCBI Taxonomy" id="1348468"/>
    <lineage>
        <taxon>Bacteria</taxon>
        <taxon>Pseudomonadati</taxon>
        <taxon>Pseudomonadota</taxon>
        <taxon>Alphaproteobacteria</taxon>
        <taxon>Hyphomicrobiales</taxon>
        <taxon>Chelatococcaceae</taxon>
        <taxon>Chelatococcus</taxon>
    </lineage>
</organism>
<evidence type="ECO:0000256" key="6">
    <source>
        <dbReference type="SAM" id="Phobius"/>
    </source>
</evidence>
<keyword evidence="5 6" id="KW-0472">Membrane</keyword>